<keyword evidence="1" id="KW-0812">Transmembrane</keyword>
<gene>
    <name evidence="2" type="ORF">bsdtw1_01046</name>
</gene>
<sequence>MCNSCCNYGYPMISPQYGYYPYGRSGSYDRCGWLIAFIILWISGVLCNKNGFILFLLFWLCSGFGKGCNTPYGGYGYGYR</sequence>
<feature type="transmembrane region" description="Helical" evidence="1">
    <location>
        <begin position="33"/>
        <end position="60"/>
    </location>
</feature>
<keyword evidence="1" id="KW-1133">Transmembrane helix</keyword>
<accession>A0A6V8SEK2</accession>
<evidence type="ECO:0000313" key="2">
    <source>
        <dbReference type="EMBL" id="GFP74982.1"/>
    </source>
</evidence>
<dbReference type="Proteomes" id="UP000580568">
    <property type="component" value="Unassembled WGS sequence"/>
</dbReference>
<organism evidence="2 3">
    <name type="scientific">Clostridium fungisolvens</name>
    <dbReference type="NCBI Taxonomy" id="1604897"/>
    <lineage>
        <taxon>Bacteria</taxon>
        <taxon>Bacillati</taxon>
        <taxon>Bacillota</taxon>
        <taxon>Clostridia</taxon>
        <taxon>Eubacteriales</taxon>
        <taxon>Clostridiaceae</taxon>
        <taxon>Clostridium</taxon>
    </lineage>
</organism>
<reference evidence="2 3" key="1">
    <citation type="submission" date="2020-07" db="EMBL/GenBank/DDBJ databases">
        <title>A new beta-1,3-glucan-decomposing anaerobic bacterium isolated from anoxic soil subjected to biological soil disinfestation.</title>
        <authorList>
            <person name="Ueki A."/>
            <person name="Tonouchi A."/>
        </authorList>
    </citation>
    <scope>NUCLEOTIDE SEQUENCE [LARGE SCALE GENOMIC DNA]</scope>
    <source>
        <strain evidence="2 3">TW1</strain>
    </source>
</reference>
<name>A0A6V8SEK2_9CLOT</name>
<evidence type="ECO:0000313" key="3">
    <source>
        <dbReference type="Proteomes" id="UP000580568"/>
    </source>
</evidence>
<protein>
    <submittedName>
        <fullName evidence="2">Uncharacterized protein</fullName>
    </submittedName>
</protein>
<proteinExistence type="predicted"/>
<dbReference type="AlphaFoldDB" id="A0A6V8SEK2"/>
<dbReference type="RefSeq" id="WP_183276516.1">
    <property type="nucleotide sequence ID" value="NZ_BLZR01000001.1"/>
</dbReference>
<dbReference type="EMBL" id="BLZR01000001">
    <property type="protein sequence ID" value="GFP74982.1"/>
    <property type="molecule type" value="Genomic_DNA"/>
</dbReference>
<keyword evidence="1" id="KW-0472">Membrane</keyword>
<comment type="caution">
    <text evidence="2">The sequence shown here is derived from an EMBL/GenBank/DDBJ whole genome shotgun (WGS) entry which is preliminary data.</text>
</comment>
<evidence type="ECO:0000256" key="1">
    <source>
        <dbReference type="SAM" id="Phobius"/>
    </source>
</evidence>
<keyword evidence="3" id="KW-1185">Reference proteome</keyword>